<keyword evidence="2" id="KW-0732">Signal</keyword>
<proteinExistence type="predicted"/>
<keyword evidence="4" id="KW-1185">Reference proteome</keyword>
<reference evidence="3 4" key="1">
    <citation type="submission" date="2021-10" db="EMBL/GenBank/DDBJ databases">
        <authorList>
            <person name="Koch H."/>
        </authorList>
    </citation>
    <scope>NUCLEOTIDE SEQUENCE [LARGE SCALE GENOMIC DNA]</scope>
    <source>
        <strain evidence="3">6680</strain>
    </source>
</reference>
<evidence type="ECO:0000313" key="3">
    <source>
        <dbReference type="EMBL" id="CAG9932413.1"/>
    </source>
</evidence>
<evidence type="ECO:0000256" key="2">
    <source>
        <dbReference type="SAM" id="SignalP"/>
    </source>
</evidence>
<feature type="region of interest" description="Disordered" evidence="1">
    <location>
        <begin position="22"/>
        <end position="42"/>
    </location>
</feature>
<dbReference type="EMBL" id="OU912926">
    <property type="protein sequence ID" value="CAG9932413.1"/>
    <property type="molecule type" value="Genomic_DNA"/>
</dbReference>
<dbReference type="PROSITE" id="PS51257">
    <property type="entry name" value="PROKAR_LIPOPROTEIN"/>
    <property type="match status" value="1"/>
</dbReference>
<feature type="signal peptide" evidence="2">
    <location>
        <begin position="1"/>
        <end position="18"/>
    </location>
</feature>
<dbReference type="RefSeq" id="WP_239796351.1">
    <property type="nucleotide sequence ID" value="NZ_OU912926.1"/>
</dbReference>
<evidence type="ECO:0000256" key="1">
    <source>
        <dbReference type="SAM" id="MobiDB-lite"/>
    </source>
</evidence>
<feature type="chain" id="PRO_5046648800" description="Lipoprotein" evidence="2">
    <location>
        <begin position="19"/>
        <end position="82"/>
    </location>
</feature>
<evidence type="ECO:0008006" key="5">
    <source>
        <dbReference type="Google" id="ProtNLM"/>
    </source>
</evidence>
<accession>A0ABN8AI47</accession>
<organism evidence="3 4">
    <name type="scientific">Candidatus Nitrotoga arctica</name>
    <dbReference type="NCBI Taxonomy" id="453162"/>
    <lineage>
        <taxon>Bacteria</taxon>
        <taxon>Pseudomonadati</taxon>
        <taxon>Pseudomonadota</taxon>
        <taxon>Betaproteobacteria</taxon>
        <taxon>Nitrosomonadales</taxon>
        <taxon>Gallionellaceae</taxon>
        <taxon>Candidatus Nitrotoga</taxon>
    </lineage>
</organism>
<dbReference type="Proteomes" id="UP000839052">
    <property type="component" value="Chromosome"/>
</dbReference>
<gene>
    <name evidence="3" type="ORF">NTG6680_1160</name>
</gene>
<evidence type="ECO:0000313" key="4">
    <source>
        <dbReference type="Proteomes" id="UP000839052"/>
    </source>
</evidence>
<name>A0ABN8AI47_9PROT</name>
<sequence>MKLIACVTLTLLTGCAMSADHKPLQMSEQEKKDRSTCMDKAKEEMAANPTRYGMESSTVNDSNFSLREGDLINICMKAKGVY</sequence>
<protein>
    <recommendedName>
        <fullName evidence="5">Lipoprotein</fullName>
    </recommendedName>
</protein>